<gene>
    <name evidence="2" type="ORF">CEXT_445991</name>
</gene>
<feature type="region of interest" description="Disordered" evidence="1">
    <location>
        <begin position="30"/>
        <end position="49"/>
    </location>
</feature>
<protein>
    <submittedName>
        <fullName evidence="2">Uncharacterized protein</fullName>
    </submittedName>
</protein>
<evidence type="ECO:0000313" key="3">
    <source>
        <dbReference type="Proteomes" id="UP001054945"/>
    </source>
</evidence>
<sequence length="117" mass="13125">MTPPPEPTVFEVQGVADDVAVEVKKDPFEFGGEEVRQQRHGERGQSGTGRWPGDLNFCFLKDAVMIICNYILRSLRSSSLPYGVTSVIQSMKLIFAGLLFVKIYFPSEDSLSERRPL</sequence>
<name>A0AAV4UTX9_CAEEX</name>
<dbReference type="AlphaFoldDB" id="A0AAV4UTX9"/>
<reference evidence="2 3" key="1">
    <citation type="submission" date="2021-06" db="EMBL/GenBank/DDBJ databases">
        <title>Caerostris extrusa draft genome.</title>
        <authorList>
            <person name="Kono N."/>
            <person name="Arakawa K."/>
        </authorList>
    </citation>
    <scope>NUCLEOTIDE SEQUENCE [LARGE SCALE GENOMIC DNA]</scope>
</reference>
<dbReference type="Proteomes" id="UP001054945">
    <property type="component" value="Unassembled WGS sequence"/>
</dbReference>
<evidence type="ECO:0000256" key="1">
    <source>
        <dbReference type="SAM" id="MobiDB-lite"/>
    </source>
</evidence>
<accession>A0AAV4UTX9</accession>
<keyword evidence="3" id="KW-1185">Reference proteome</keyword>
<dbReference type="EMBL" id="BPLR01013382">
    <property type="protein sequence ID" value="GIY60840.1"/>
    <property type="molecule type" value="Genomic_DNA"/>
</dbReference>
<comment type="caution">
    <text evidence="2">The sequence shown here is derived from an EMBL/GenBank/DDBJ whole genome shotgun (WGS) entry which is preliminary data.</text>
</comment>
<feature type="compositionally biased region" description="Basic and acidic residues" evidence="1">
    <location>
        <begin position="30"/>
        <end position="43"/>
    </location>
</feature>
<evidence type="ECO:0000313" key="2">
    <source>
        <dbReference type="EMBL" id="GIY60840.1"/>
    </source>
</evidence>
<organism evidence="2 3">
    <name type="scientific">Caerostris extrusa</name>
    <name type="common">Bark spider</name>
    <name type="synonym">Caerostris bankana</name>
    <dbReference type="NCBI Taxonomy" id="172846"/>
    <lineage>
        <taxon>Eukaryota</taxon>
        <taxon>Metazoa</taxon>
        <taxon>Ecdysozoa</taxon>
        <taxon>Arthropoda</taxon>
        <taxon>Chelicerata</taxon>
        <taxon>Arachnida</taxon>
        <taxon>Araneae</taxon>
        <taxon>Araneomorphae</taxon>
        <taxon>Entelegynae</taxon>
        <taxon>Araneoidea</taxon>
        <taxon>Araneidae</taxon>
        <taxon>Caerostris</taxon>
    </lineage>
</organism>
<proteinExistence type="predicted"/>